<feature type="domain" description="DH" evidence="2">
    <location>
        <begin position="44"/>
        <end position="227"/>
    </location>
</feature>
<dbReference type="Proteomes" id="UP001431209">
    <property type="component" value="Unassembled WGS sequence"/>
</dbReference>
<accession>A0AAW2ZNJ7</accession>
<dbReference type="InterPro" id="IPR051092">
    <property type="entry name" value="FYVE_RhoGEF_PH"/>
</dbReference>
<dbReference type="EMBL" id="JAOPGA020001798">
    <property type="protein sequence ID" value="KAL0491426.1"/>
    <property type="molecule type" value="Genomic_DNA"/>
</dbReference>
<reference evidence="3 4" key="1">
    <citation type="submission" date="2024-03" db="EMBL/GenBank/DDBJ databases">
        <title>The Acrasis kona genome and developmental transcriptomes reveal deep origins of eukaryotic multicellular pathways.</title>
        <authorList>
            <person name="Sheikh S."/>
            <person name="Fu C.-J."/>
            <person name="Brown M.W."/>
            <person name="Baldauf S.L."/>
        </authorList>
    </citation>
    <scope>NUCLEOTIDE SEQUENCE [LARGE SCALE GENOMIC DNA]</scope>
    <source>
        <strain evidence="3 4">ATCC MYA-3509</strain>
    </source>
</reference>
<keyword evidence="4" id="KW-1185">Reference proteome</keyword>
<dbReference type="GO" id="GO:0005737">
    <property type="term" value="C:cytoplasm"/>
    <property type="evidence" value="ECO:0007669"/>
    <property type="project" value="TreeGrafter"/>
</dbReference>
<sequence>MTIFGHHTPSQTNMSNSTLLFIVLVLISYVICNCPSARSDKAEQRANIVKEIYSTEEAYVGALKTLNDKVIEPTKKQRLLTVALFKQYFSSISALRPINEKFLAEIKAHLQIEDMDERAVALVKTFAEYTPAFKLYIDYLKVNLANTLAIKAEITKKSKFGKFLTGLARTTDVKDVTALYVTPAQRLPRYSLLLCELAKTYTAGDDYDRVTNALNEIKKVLTTNNDKMKQSDDQNRLVAINKQFKVPQVTPHRKFVTEFVNSGIKCGDGNIKAKTFKLVNCSVYVFNDLLVVNKKTAVLNGAFQIGLKSGLV</sequence>
<proteinExistence type="predicted"/>
<comment type="caution">
    <text evidence="3">The sequence shown here is derived from an EMBL/GenBank/DDBJ whole genome shotgun (WGS) entry which is preliminary data.</text>
</comment>
<evidence type="ECO:0000313" key="3">
    <source>
        <dbReference type="EMBL" id="KAL0491426.1"/>
    </source>
</evidence>
<organism evidence="3 4">
    <name type="scientific">Acrasis kona</name>
    <dbReference type="NCBI Taxonomy" id="1008807"/>
    <lineage>
        <taxon>Eukaryota</taxon>
        <taxon>Discoba</taxon>
        <taxon>Heterolobosea</taxon>
        <taxon>Tetramitia</taxon>
        <taxon>Eutetramitia</taxon>
        <taxon>Acrasidae</taxon>
        <taxon>Acrasis</taxon>
    </lineage>
</organism>
<dbReference type="InterPro" id="IPR000219">
    <property type="entry name" value="DH_dom"/>
</dbReference>
<dbReference type="PANTHER" id="PTHR12673:SF263">
    <property type="entry name" value="PLECKSTRIN DOMAIN-CONTAINING PROTEIN"/>
    <property type="match status" value="1"/>
</dbReference>
<dbReference type="InterPro" id="IPR035899">
    <property type="entry name" value="DBL_dom_sf"/>
</dbReference>
<dbReference type="PROSITE" id="PS50010">
    <property type="entry name" value="DH_2"/>
    <property type="match status" value="1"/>
</dbReference>
<feature type="chain" id="PRO_5043980148" evidence="1">
    <location>
        <begin position="33"/>
        <end position="312"/>
    </location>
</feature>
<keyword evidence="1" id="KW-0732">Signal</keyword>
<dbReference type="PANTHER" id="PTHR12673">
    <property type="entry name" value="FACIOGENITAL DYSPLASIA PROTEIN"/>
    <property type="match status" value="1"/>
</dbReference>
<feature type="signal peptide" evidence="1">
    <location>
        <begin position="1"/>
        <end position="32"/>
    </location>
</feature>
<name>A0AAW2ZNJ7_9EUKA</name>
<dbReference type="AlphaFoldDB" id="A0AAW2ZNJ7"/>
<evidence type="ECO:0000313" key="4">
    <source>
        <dbReference type="Proteomes" id="UP001431209"/>
    </source>
</evidence>
<dbReference type="Gene3D" id="1.20.900.10">
    <property type="entry name" value="Dbl homology (DH) domain"/>
    <property type="match status" value="1"/>
</dbReference>
<dbReference type="GO" id="GO:0005085">
    <property type="term" value="F:guanyl-nucleotide exchange factor activity"/>
    <property type="evidence" value="ECO:0007669"/>
    <property type="project" value="InterPro"/>
</dbReference>
<dbReference type="SMART" id="SM00325">
    <property type="entry name" value="RhoGEF"/>
    <property type="match status" value="1"/>
</dbReference>
<dbReference type="Pfam" id="PF00621">
    <property type="entry name" value="RhoGEF"/>
    <property type="match status" value="1"/>
</dbReference>
<protein>
    <submittedName>
        <fullName evidence="3">RacGEF</fullName>
    </submittedName>
</protein>
<gene>
    <name evidence="3" type="ORF">AKO1_009853</name>
</gene>
<evidence type="ECO:0000256" key="1">
    <source>
        <dbReference type="SAM" id="SignalP"/>
    </source>
</evidence>
<dbReference type="SUPFAM" id="SSF48065">
    <property type="entry name" value="DBL homology domain (DH-domain)"/>
    <property type="match status" value="1"/>
</dbReference>
<evidence type="ECO:0000259" key="2">
    <source>
        <dbReference type="PROSITE" id="PS50010"/>
    </source>
</evidence>